<organism evidence="2 3">
    <name type="scientific">Penicillium angulare</name>
    <dbReference type="NCBI Taxonomy" id="116970"/>
    <lineage>
        <taxon>Eukaryota</taxon>
        <taxon>Fungi</taxon>
        <taxon>Dikarya</taxon>
        <taxon>Ascomycota</taxon>
        <taxon>Pezizomycotina</taxon>
        <taxon>Eurotiomycetes</taxon>
        <taxon>Eurotiomycetidae</taxon>
        <taxon>Eurotiales</taxon>
        <taxon>Aspergillaceae</taxon>
        <taxon>Penicillium</taxon>
    </lineage>
</organism>
<dbReference type="AlphaFoldDB" id="A0A9W9FJN1"/>
<accession>A0A9W9FJN1</accession>
<comment type="caution">
    <text evidence="2">The sequence shown here is derived from an EMBL/GenBank/DDBJ whole genome shotgun (WGS) entry which is preliminary data.</text>
</comment>
<protein>
    <submittedName>
        <fullName evidence="2">Uncharacterized protein</fullName>
    </submittedName>
</protein>
<evidence type="ECO:0000313" key="3">
    <source>
        <dbReference type="Proteomes" id="UP001149165"/>
    </source>
</evidence>
<proteinExistence type="predicted"/>
<dbReference type="Proteomes" id="UP001149165">
    <property type="component" value="Unassembled WGS sequence"/>
</dbReference>
<evidence type="ECO:0000313" key="2">
    <source>
        <dbReference type="EMBL" id="KAJ5101182.1"/>
    </source>
</evidence>
<sequence length="107" mass="11350">MSAANEFANTDEPTEPLDSSISRPDTHAAAGKQSASHRRERIARAFEPGDTRATTRRMSDTPASGEDHFLDEDEDGMKGVKEEPQSVLGTVHELVAKALGGGSRGGS</sequence>
<gene>
    <name evidence="2" type="ORF">N7456_007234</name>
</gene>
<dbReference type="OrthoDB" id="4526738at2759"/>
<reference evidence="2" key="1">
    <citation type="submission" date="2022-11" db="EMBL/GenBank/DDBJ databases">
        <authorList>
            <person name="Petersen C."/>
        </authorList>
    </citation>
    <scope>NUCLEOTIDE SEQUENCE</scope>
    <source>
        <strain evidence="2">IBT 30069</strain>
    </source>
</reference>
<feature type="region of interest" description="Disordered" evidence="1">
    <location>
        <begin position="1"/>
        <end position="77"/>
    </location>
</feature>
<name>A0A9W9FJN1_9EURO</name>
<reference evidence="2" key="2">
    <citation type="journal article" date="2023" name="IMA Fungus">
        <title>Comparative genomic study of the Penicillium genus elucidates a diverse pangenome and 15 lateral gene transfer events.</title>
        <authorList>
            <person name="Petersen C."/>
            <person name="Sorensen T."/>
            <person name="Nielsen M.R."/>
            <person name="Sondergaard T.E."/>
            <person name="Sorensen J.L."/>
            <person name="Fitzpatrick D.A."/>
            <person name="Frisvad J.C."/>
            <person name="Nielsen K.L."/>
        </authorList>
    </citation>
    <scope>NUCLEOTIDE SEQUENCE</scope>
    <source>
        <strain evidence="2">IBT 30069</strain>
    </source>
</reference>
<keyword evidence="3" id="KW-1185">Reference proteome</keyword>
<dbReference type="EMBL" id="JAPQKH010000004">
    <property type="protein sequence ID" value="KAJ5101182.1"/>
    <property type="molecule type" value="Genomic_DNA"/>
</dbReference>
<evidence type="ECO:0000256" key="1">
    <source>
        <dbReference type="SAM" id="MobiDB-lite"/>
    </source>
</evidence>